<dbReference type="HOGENOM" id="CLU_1513383_0_0_1"/>
<sequence length="178" mass="21584">MKMLENVLQQLQQIQSDFHKFISFNNLNSLKVDFLIQHMILCKEFLFTIHRLISFLSRQAVYLQNVSSNISENFQKGFPFKYYYNFRNQFNIRMEPLKIYLRIKRENRVFFFECSLLDPVEILKRKLLPYYKQEIQDMRIYFGDRLLDDKANLQDQAIPNDSCLILKLRKGMSGDWDE</sequence>
<name>A0BR82_PARTE</name>
<accession>A0BR82</accession>
<dbReference type="KEGG" id="ptm:GSPATT00031280001"/>
<dbReference type="PROSITE" id="PS50053">
    <property type="entry name" value="UBIQUITIN_2"/>
    <property type="match status" value="1"/>
</dbReference>
<evidence type="ECO:0000313" key="3">
    <source>
        <dbReference type="Proteomes" id="UP000000600"/>
    </source>
</evidence>
<feature type="domain" description="Ubiquitin-like" evidence="1">
    <location>
        <begin position="97"/>
        <end position="170"/>
    </location>
</feature>
<reference evidence="2 3" key="1">
    <citation type="journal article" date="2006" name="Nature">
        <title>Global trends of whole-genome duplications revealed by the ciliate Paramecium tetraurelia.</title>
        <authorList>
            <consortium name="Genoscope"/>
            <person name="Aury J.-M."/>
            <person name="Jaillon O."/>
            <person name="Duret L."/>
            <person name="Noel B."/>
            <person name="Jubin C."/>
            <person name="Porcel B.M."/>
            <person name="Segurens B."/>
            <person name="Daubin V."/>
            <person name="Anthouard V."/>
            <person name="Aiach N."/>
            <person name="Arnaiz O."/>
            <person name="Billaut A."/>
            <person name="Beisson J."/>
            <person name="Blanc I."/>
            <person name="Bouhouche K."/>
            <person name="Camara F."/>
            <person name="Duharcourt S."/>
            <person name="Guigo R."/>
            <person name="Gogendeau D."/>
            <person name="Katinka M."/>
            <person name="Keller A.-M."/>
            <person name="Kissmehl R."/>
            <person name="Klotz C."/>
            <person name="Koll F."/>
            <person name="Le Moue A."/>
            <person name="Lepere C."/>
            <person name="Malinsky S."/>
            <person name="Nowacki M."/>
            <person name="Nowak J.K."/>
            <person name="Plattner H."/>
            <person name="Poulain J."/>
            <person name="Ruiz F."/>
            <person name="Serrano V."/>
            <person name="Zagulski M."/>
            <person name="Dessen P."/>
            <person name="Betermier M."/>
            <person name="Weissenbach J."/>
            <person name="Scarpelli C."/>
            <person name="Schachter V."/>
            <person name="Sperling L."/>
            <person name="Meyer E."/>
            <person name="Cohen J."/>
            <person name="Wincker P."/>
        </authorList>
    </citation>
    <scope>NUCLEOTIDE SEQUENCE [LARGE SCALE GENOMIC DNA]</scope>
    <source>
        <strain evidence="2 3">Stock d4-2</strain>
    </source>
</reference>
<organism evidence="2 3">
    <name type="scientific">Paramecium tetraurelia</name>
    <dbReference type="NCBI Taxonomy" id="5888"/>
    <lineage>
        <taxon>Eukaryota</taxon>
        <taxon>Sar</taxon>
        <taxon>Alveolata</taxon>
        <taxon>Ciliophora</taxon>
        <taxon>Intramacronucleata</taxon>
        <taxon>Oligohymenophorea</taxon>
        <taxon>Peniculida</taxon>
        <taxon>Parameciidae</taxon>
        <taxon>Paramecium</taxon>
    </lineage>
</organism>
<dbReference type="AlphaFoldDB" id="A0BR82"/>
<evidence type="ECO:0000313" key="2">
    <source>
        <dbReference type="EMBL" id="CAK61049.1"/>
    </source>
</evidence>
<dbReference type="CDD" id="cd17039">
    <property type="entry name" value="Ubl_ubiquitin_like"/>
    <property type="match status" value="1"/>
</dbReference>
<dbReference type="RefSeq" id="XP_001428447.1">
    <property type="nucleotide sequence ID" value="XM_001428410.1"/>
</dbReference>
<keyword evidence="3" id="KW-1185">Reference proteome</keyword>
<dbReference type="SUPFAM" id="SSF54236">
    <property type="entry name" value="Ubiquitin-like"/>
    <property type="match status" value="1"/>
</dbReference>
<dbReference type="Proteomes" id="UP000000600">
    <property type="component" value="Unassembled WGS sequence"/>
</dbReference>
<dbReference type="EMBL" id="CT868011">
    <property type="protein sequence ID" value="CAK61049.1"/>
    <property type="molecule type" value="Genomic_DNA"/>
</dbReference>
<dbReference type="InParanoid" id="A0BR82"/>
<protein>
    <recommendedName>
        <fullName evidence="1">Ubiquitin-like domain-containing protein</fullName>
    </recommendedName>
</protein>
<gene>
    <name evidence="2" type="ORF">GSPATT00031280001</name>
</gene>
<proteinExistence type="predicted"/>
<evidence type="ECO:0000259" key="1">
    <source>
        <dbReference type="PROSITE" id="PS50053"/>
    </source>
</evidence>
<dbReference type="InterPro" id="IPR029071">
    <property type="entry name" value="Ubiquitin-like_domsf"/>
</dbReference>
<dbReference type="InterPro" id="IPR000626">
    <property type="entry name" value="Ubiquitin-like_dom"/>
</dbReference>
<dbReference type="OrthoDB" id="282419at2759"/>
<dbReference type="Gene3D" id="3.10.20.90">
    <property type="entry name" value="Phosphatidylinositol 3-kinase Catalytic Subunit, Chain A, domain 1"/>
    <property type="match status" value="1"/>
</dbReference>
<dbReference type="GeneID" id="5014231"/>